<dbReference type="SUPFAM" id="SSF88946">
    <property type="entry name" value="Sigma2 domain of RNA polymerase sigma factors"/>
    <property type="match status" value="1"/>
</dbReference>
<proteinExistence type="inferred from homology"/>
<feature type="domain" description="RNA polymerase sigma factor 70 region 4 type 2" evidence="6">
    <location>
        <begin position="125"/>
        <end position="175"/>
    </location>
</feature>
<keyword evidence="3" id="KW-0731">Sigma factor</keyword>
<organism evidence="7 8">
    <name type="scientific">Xylanimonas protaetiae</name>
    <dbReference type="NCBI Taxonomy" id="2509457"/>
    <lineage>
        <taxon>Bacteria</taxon>
        <taxon>Bacillati</taxon>
        <taxon>Actinomycetota</taxon>
        <taxon>Actinomycetes</taxon>
        <taxon>Micrococcales</taxon>
        <taxon>Promicromonosporaceae</taxon>
        <taxon>Xylanimonas</taxon>
    </lineage>
</organism>
<dbReference type="InterPro" id="IPR039425">
    <property type="entry name" value="RNA_pol_sigma-70-like"/>
</dbReference>
<evidence type="ECO:0000256" key="3">
    <source>
        <dbReference type="ARBA" id="ARBA00023082"/>
    </source>
</evidence>
<dbReference type="OrthoDB" id="3747638at2"/>
<evidence type="ECO:0000313" key="7">
    <source>
        <dbReference type="EMBL" id="QAY70138.1"/>
    </source>
</evidence>
<dbReference type="InterPro" id="IPR014284">
    <property type="entry name" value="RNA_pol_sigma-70_dom"/>
</dbReference>
<keyword evidence="2" id="KW-0805">Transcription regulation</keyword>
<dbReference type="SUPFAM" id="SSF88659">
    <property type="entry name" value="Sigma3 and sigma4 domains of RNA polymerase sigma factors"/>
    <property type="match status" value="1"/>
</dbReference>
<evidence type="ECO:0000259" key="6">
    <source>
        <dbReference type="Pfam" id="PF08281"/>
    </source>
</evidence>
<evidence type="ECO:0000256" key="2">
    <source>
        <dbReference type="ARBA" id="ARBA00023015"/>
    </source>
</evidence>
<dbReference type="Pfam" id="PF04542">
    <property type="entry name" value="Sigma70_r2"/>
    <property type="match status" value="1"/>
</dbReference>
<reference evidence="7 8" key="1">
    <citation type="submission" date="2019-01" db="EMBL/GenBank/DDBJ databases">
        <title>Genome sequencing of strain FW10M-9.</title>
        <authorList>
            <person name="Heo J."/>
            <person name="Kim S.-J."/>
            <person name="Kim J.-S."/>
            <person name="Hong S.-B."/>
            <person name="Kwon S.-W."/>
        </authorList>
    </citation>
    <scope>NUCLEOTIDE SEQUENCE [LARGE SCALE GENOMIC DNA]</scope>
    <source>
        <strain evidence="7 8">FW10M-9</strain>
    </source>
</reference>
<dbReference type="Pfam" id="PF08281">
    <property type="entry name" value="Sigma70_r4_2"/>
    <property type="match status" value="1"/>
</dbReference>
<dbReference type="NCBIfam" id="TIGR02937">
    <property type="entry name" value="sigma70-ECF"/>
    <property type="match status" value="1"/>
</dbReference>
<dbReference type="RefSeq" id="WP_129187645.1">
    <property type="nucleotide sequence ID" value="NZ_CP035493.1"/>
</dbReference>
<evidence type="ECO:0000259" key="5">
    <source>
        <dbReference type="Pfam" id="PF04542"/>
    </source>
</evidence>
<dbReference type="GO" id="GO:0003677">
    <property type="term" value="F:DNA binding"/>
    <property type="evidence" value="ECO:0007669"/>
    <property type="project" value="InterPro"/>
</dbReference>
<dbReference type="CDD" id="cd06171">
    <property type="entry name" value="Sigma70_r4"/>
    <property type="match status" value="1"/>
</dbReference>
<dbReference type="GO" id="GO:0016987">
    <property type="term" value="F:sigma factor activity"/>
    <property type="evidence" value="ECO:0007669"/>
    <property type="project" value="UniProtKB-KW"/>
</dbReference>
<name>A0A4P6FHN3_9MICO</name>
<evidence type="ECO:0000313" key="8">
    <source>
        <dbReference type="Proteomes" id="UP000292118"/>
    </source>
</evidence>
<gene>
    <name evidence="7" type="ORF">ET471_08860</name>
</gene>
<keyword evidence="8" id="KW-1185">Reference proteome</keyword>
<dbReference type="InterPro" id="IPR013324">
    <property type="entry name" value="RNA_pol_sigma_r3/r4-like"/>
</dbReference>
<dbReference type="KEGG" id="xya:ET471_08860"/>
<dbReference type="InterPro" id="IPR036388">
    <property type="entry name" value="WH-like_DNA-bd_sf"/>
</dbReference>
<dbReference type="Gene3D" id="1.10.1740.10">
    <property type="match status" value="1"/>
</dbReference>
<accession>A0A4P6FHN3</accession>
<dbReference type="PANTHER" id="PTHR43133">
    <property type="entry name" value="RNA POLYMERASE ECF-TYPE SIGMA FACTO"/>
    <property type="match status" value="1"/>
</dbReference>
<dbReference type="InterPro" id="IPR013249">
    <property type="entry name" value="RNA_pol_sigma70_r4_t2"/>
</dbReference>
<comment type="similarity">
    <text evidence="1">Belongs to the sigma-70 factor family. ECF subfamily.</text>
</comment>
<feature type="domain" description="RNA polymerase sigma-70 region 2" evidence="5">
    <location>
        <begin position="26"/>
        <end position="91"/>
    </location>
</feature>
<dbReference type="Proteomes" id="UP000292118">
    <property type="component" value="Chromosome"/>
</dbReference>
<evidence type="ECO:0000256" key="1">
    <source>
        <dbReference type="ARBA" id="ARBA00010641"/>
    </source>
</evidence>
<dbReference type="Gene3D" id="1.10.10.10">
    <property type="entry name" value="Winged helix-like DNA-binding domain superfamily/Winged helix DNA-binding domain"/>
    <property type="match status" value="1"/>
</dbReference>
<evidence type="ECO:0000256" key="4">
    <source>
        <dbReference type="ARBA" id="ARBA00023163"/>
    </source>
</evidence>
<protein>
    <submittedName>
        <fullName evidence="7">RNA polymerase sigma factor</fullName>
    </submittedName>
</protein>
<dbReference type="GO" id="GO:0006352">
    <property type="term" value="P:DNA-templated transcription initiation"/>
    <property type="evidence" value="ECO:0007669"/>
    <property type="project" value="InterPro"/>
</dbReference>
<dbReference type="PANTHER" id="PTHR43133:SF46">
    <property type="entry name" value="RNA POLYMERASE SIGMA-70 FACTOR ECF SUBFAMILY"/>
    <property type="match status" value="1"/>
</dbReference>
<dbReference type="InterPro" id="IPR013325">
    <property type="entry name" value="RNA_pol_sigma_r2"/>
</dbReference>
<sequence length="194" mass="20816">MDTPAPSDADLLAQVAAGDERALRELVERHWAWLQLRLRRRTPDDELAASALQDTFVAVWRSAGRYRGDGDVGAWLWGIAIRQLVSRLRARGGPRPVSALTAAALSPAVRSAEDELLLAVEHGDVGDALRGLSPELRQAIQATVVDGLTTREAARLLGVPVGTVKSRVRTAKARMRAQLLAGAANDGTAMEGWA</sequence>
<dbReference type="AlphaFoldDB" id="A0A4P6FHN3"/>
<dbReference type="EMBL" id="CP035493">
    <property type="protein sequence ID" value="QAY70138.1"/>
    <property type="molecule type" value="Genomic_DNA"/>
</dbReference>
<dbReference type="InterPro" id="IPR007627">
    <property type="entry name" value="RNA_pol_sigma70_r2"/>
</dbReference>
<keyword evidence="4" id="KW-0804">Transcription</keyword>